<keyword evidence="6" id="KW-0378">Hydrolase</keyword>
<keyword evidence="5" id="KW-0479">Metal-binding</keyword>
<comment type="cofactor">
    <cofactor evidence="1">
        <name>a divalent metal cation</name>
        <dbReference type="ChEBI" id="CHEBI:60240"/>
    </cofactor>
</comment>
<dbReference type="InterPro" id="IPR027806">
    <property type="entry name" value="HARBI1_dom"/>
</dbReference>
<comment type="subcellular location">
    <subcellularLocation>
        <location evidence="2">Nucleus</location>
    </subcellularLocation>
</comment>
<evidence type="ECO:0000256" key="7">
    <source>
        <dbReference type="ARBA" id="ARBA00023242"/>
    </source>
</evidence>
<accession>A0A5D3DV41</accession>
<evidence type="ECO:0000259" key="8">
    <source>
        <dbReference type="Pfam" id="PF13359"/>
    </source>
</evidence>
<dbReference type="GO" id="GO:0016787">
    <property type="term" value="F:hydrolase activity"/>
    <property type="evidence" value="ECO:0007669"/>
    <property type="project" value="UniProtKB-KW"/>
</dbReference>
<comment type="similarity">
    <text evidence="3">Belongs to the HARBI1 family.</text>
</comment>
<reference evidence="9 10" key="1">
    <citation type="submission" date="2019-08" db="EMBL/GenBank/DDBJ databases">
        <title>Draft genome sequences of two oriental melons (Cucumis melo L. var makuwa).</title>
        <authorList>
            <person name="Kwon S.-Y."/>
        </authorList>
    </citation>
    <scope>NUCLEOTIDE SEQUENCE [LARGE SCALE GENOMIC DNA]</scope>
    <source>
        <strain evidence="10">cv. Chang Bougi</strain>
        <tissue evidence="9">Leaf</tissue>
    </source>
</reference>
<evidence type="ECO:0000256" key="2">
    <source>
        <dbReference type="ARBA" id="ARBA00004123"/>
    </source>
</evidence>
<evidence type="ECO:0000256" key="1">
    <source>
        <dbReference type="ARBA" id="ARBA00001968"/>
    </source>
</evidence>
<name>A0A5D3DV41_CUCMM</name>
<proteinExistence type="inferred from homology"/>
<gene>
    <name evidence="9" type="ORF">E5676_scaffold86G00110</name>
</gene>
<evidence type="ECO:0000256" key="4">
    <source>
        <dbReference type="ARBA" id="ARBA00022722"/>
    </source>
</evidence>
<comment type="caution">
    <text evidence="9">The sequence shown here is derived from an EMBL/GenBank/DDBJ whole genome shotgun (WGS) entry which is preliminary data.</text>
</comment>
<keyword evidence="4" id="KW-0540">Nuclease</keyword>
<dbReference type="GO" id="GO:0004518">
    <property type="term" value="F:nuclease activity"/>
    <property type="evidence" value="ECO:0007669"/>
    <property type="project" value="UniProtKB-KW"/>
</dbReference>
<dbReference type="GO" id="GO:0005634">
    <property type="term" value="C:nucleus"/>
    <property type="evidence" value="ECO:0007669"/>
    <property type="project" value="UniProtKB-SubCell"/>
</dbReference>
<protein>
    <submittedName>
        <fullName evidence="9">Putative nuclease HARBI1</fullName>
    </submittedName>
</protein>
<dbReference type="Proteomes" id="UP000321947">
    <property type="component" value="Unassembled WGS sequence"/>
</dbReference>
<organism evidence="9 10">
    <name type="scientific">Cucumis melo var. makuwa</name>
    <name type="common">Oriental melon</name>
    <dbReference type="NCBI Taxonomy" id="1194695"/>
    <lineage>
        <taxon>Eukaryota</taxon>
        <taxon>Viridiplantae</taxon>
        <taxon>Streptophyta</taxon>
        <taxon>Embryophyta</taxon>
        <taxon>Tracheophyta</taxon>
        <taxon>Spermatophyta</taxon>
        <taxon>Magnoliopsida</taxon>
        <taxon>eudicotyledons</taxon>
        <taxon>Gunneridae</taxon>
        <taxon>Pentapetalae</taxon>
        <taxon>rosids</taxon>
        <taxon>fabids</taxon>
        <taxon>Cucurbitales</taxon>
        <taxon>Cucurbitaceae</taxon>
        <taxon>Benincaseae</taxon>
        <taxon>Cucumis</taxon>
    </lineage>
</organism>
<evidence type="ECO:0000256" key="6">
    <source>
        <dbReference type="ARBA" id="ARBA00022801"/>
    </source>
</evidence>
<sequence>MVLMVVLGLHDELLATPQPITSGFTNMRIALGHLTERTSKLTCQQRIDQAGWEGSAADSSILKDALSRPNGLKVLKGYPNAKGFLMPYRGQHYHLQEWRGAENAPETLKEYCNMKHSSVQNVIERAFSLLKGRWAILCGKSYYPIQVQCRTIMDCCLLRNLINREMTYIDELDDEDDGDSTHVTTSGDDIT</sequence>
<evidence type="ECO:0000256" key="5">
    <source>
        <dbReference type="ARBA" id="ARBA00022723"/>
    </source>
</evidence>
<dbReference type="InterPro" id="IPR045249">
    <property type="entry name" value="HARBI1-like"/>
</dbReference>
<evidence type="ECO:0000313" key="10">
    <source>
        <dbReference type="Proteomes" id="UP000321947"/>
    </source>
</evidence>
<dbReference type="Pfam" id="PF13359">
    <property type="entry name" value="DDE_Tnp_4"/>
    <property type="match status" value="1"/>
</dbReference>
<feature type="domain" description="DDE Tnp4" evidence="8">
    <location>
        <begin position="50"/>
        <end position="160"/>
    </location>
</feature>
<dbReference type="PANTHER" id="PTHR22930">
    <property type="match status" value="1"/>
</dbReference>
<dbReference type="GO" id="GO:0046872">
    <property type="term" value="F:metal ion binding"/>
    <property type="evidence" value="ECO:0007669"/>
    <property type="project" value="UniProtKB-KW"/>
</dbReference>
<evidence type="ECO:0000256" key="3">
    <source>
        <dbReference type="ARBA" id="ARBA00006958"/>
    </source>
</evidence>
<evidence type="ECO:0000313" key="9">
    <source>
        <dbReference type="EMBL" id="TYK27596.1"/>
    </source>
</evidence>
<dbReference type="AlphaFoldDB" id="A0A5D3DV41"/>
<dbReference type="EMBL" id="SSTD01002671">
    <property type="protein sequence ID" value="TYK27596.1"/>
    <property type="molecule type" value="Genomic_DNA"/>
</dbReference>
<dbReference type="PANTHER" id="PTHR22930:SF281">
    <property type="entry name" value="NUCLEASE"/>
    <property type="match status" value="1"/>
</dbReference>
<keyword evidence="7" id="KW-0539">Nucleus</keyword>